<dbReference type="Pfam" id="PF05343">
    <property type="entry name" value="Peptidase_M42"/>
    <property type="match status" value="1"/>
</dbReference>
<protein>
    <submittedName>
        <fullName evidence="6">Putative aminopeptidase YsdC</fullName>
        <ecNumber evidence="6">3.4.11.-</ecNumber>
    </submittedName>
</protein>
<sequence length="331" mass="36090">MDTLKRMIETLSVTGNEEKLAELIISEITPYVDSVETDVMGNVIAYKKGKNSKKLMLSAHMDEIGFMVTQIDKDGFIHFGKVGGLYPLHIASCPVIFKNGTRGVLMYESKVETKDLGLDNFYIDIGAANKEEAEKYVQPGDVAGTYGSVFDCGDHRMAGKSMDDKIACYIEMMAIKRMEGSPAYDTYFVFSTQEEVGLRGATTAAYRVEPDYAIALDVTGVGDELGQKLPNAVKLGSGAAVKVRDASIVCSHKMVDHLVDLAKEKQIPYQLEVLMYGGTDAGAIHLTKGGVVTGGISIPCRYIHSPVEMVDKRDVEACINLLLAALYTELK</sequence>
<comment type="similarity">
    <text evidence="1">Belongs to the peptidase M42 family.</text>
</comment>
<comment type="caution">
    <text evidence="6">The sequence shown here is derived from an EMBL/GenBank/DDBJ whole genome shotgun (WGS) entry which is preliminary data.</text>
</comment>
<dbReference type="SUPFAM" id="SSF101821">
    <property type="entry name" value="Aminopeptidase/glucanase lid domain"/>
    <property type="match status" value="1"/>
</dbReference>
<name>A0A644XVV5_9ZZZZ</name>
<evidence type="ECO:0000313" key="6">
    <source>
        <dbReference type="EMBL" id="MPM20352.1"/>
    </source>
</evidence>
<gene>
    <name evidence="6" type="primary">ysdC_16</name>
    <name evidence="6" type="ORF">SDC9_66781</name>
</gene>
<reference evidence="6" key="1">
    <citation type="submission" date="2019-08" db="EMBL/GenBank/DDBJ databases">
        <authorList>
            <person name="Kucharzyk K."/>
            <person name="Murdoch R.W."/>
            <person name="Higgins S."/>
            <person name="Loffler F."/>
        </authorList>
    </citation>
    <scope>NUCLEOTIDE SEQUENCE</scope>
</reference>
<dbReference type="GO" id="GO:0006508">
    <property type="term" value="P:proteolysis"/>
    <property type="evidence" value="ECO:0007669"/>
    <property type="project" value="UniProtKB-KW"/>
</dbReference>
<evidence type="ECO:0000256" key="2">
    <source>
        <dbReference type="ARBA" id="ARBA00022438"/>
    </source>
</evidence>
<dbReference type="Gene3D" id="2.40.30.40">
    <property type="entry name" value="Peptidase M42, domain 2"/>
    <property type="match status" value="1"/>
</dbReference>
<dbReference type="GO" id="GO:0046872">
    <property type="term" value="F:metal ion binding"/>
    <property type="evidence" value="ECO:0007669"/>
    <property type="project" value="UniProtKB-KW"/>
</dbReference>
<dbReference type="EC" id="3.4.11.-" evidence="6"/>
<dbReference type="Gene3D" id="3.40.630.10">
    <property type="entry name" value="Zn peptidases"/>
    <property type="match status" value="1"/>
</dbReference>
<dbReference type="InterPro" id="IPR008007">
    <property type="entry name" value="Peptidase_M42"/>
</dbReference>
<proteinExistence type="inferred from homology"/>
<dbReference type="SUPFAM" id="SSF53187">
    <property type="entry name" value="Zn-dependent exopeptidases"/>
    <property type="match status" value="1"/>
</dbReference>
<dbReference type="InterPro" id="IPR023367">
    <property type="entry name" value="Peptidase_M42_dom2"/>
</dbReference>
<dbReference type="PANTHER" id="PTHR32481:SF9">
    <property type="entry name" value="ENDOGLUCANASE"/>
    <property type="match status" value="1"/>
</dbReference>
<keyword evidence="4" id="KW-0479">Metal-binding</keyword>
<dbReference type="EMBL" id="VSSQ01003363">
    <property type="protein sequence ID" value="MPM20352.1"/>
    <property type="molecule type" value="Genomic_DNA"/>
</dbReference>
<dbReference type="InterPro" id="IPR051464">
    <property type="entry name" value="Peptidase_M42_aminopept"/>
</dbReference>
<dbReference type="AlphaFoldDB" id="A0A644XVV5"/>
<keyword evidence="3" id="KW-0645">Protease</keyword>
<dbReference type="PIRSF" id="PIRSF001123">
    <property type="entry name" value="PepA_GA"/>
    <property type="match status" value="1"/>
</dbReference>
<keyword evidence="2 6" id="KW-0031">Aminopeptidase</keyword>
<evidence type="ECO:0000256" key="1">
    <source>
        <dbReference type="ARBA" id="ARBA00006272"/>
    </source>
</evidence>
<accession>A0A644XVV5</accession>
<dbReference type="CDD" id="cd05656">
    <property type="entry name" value="M42_Frv"/>
    <property type="match status" value="1"/>
</dbReference>
<dbReference type="PANTHER" id="PTHR32481">
    <property type="entry name" value="AMINOPEPTIDASE"/>
    <property type="match status" value="1"/>
</dbReference>
<evidence type="ECO:0000256" key="4">
    <source>
        <dbReference type="ARBA" id="ARBA00022723"/>
    </source>
</evidence>
<organism evidence="6">
    <name type="scientific">bioreactor metagenome</name>
    <dbReference type="NCBI Taxonomy" id="1076179"/>
    <lineage>
        <taxon>unclassified sequences</taxon>
        <taxon>metagenomes</taxon>
        <taxon>ecological metagenomes</taxon>
    </lineage>
</organism>
<keyword evidence="5 6" id="KW-0378">Hydrolase</keyword>
<evidence type="ECO:0000256" key="5">
    <source>
        <dbReference type="ARBA" id="ARBA00022801"/>
    </source>
</evidence>
<dbReference type="GO" id="GO:0004177">
    <property type="term" value="F:aminopeptidase activity"/>
    <property type="evidence" value="ECO:0007669"/>
    <property type="project" value="UniProtKB-KW"/>
</dbReference>
<evidence type="ECO:0000256" key="3">
    <source>
        <dbReference type="ARBA" id="ARBA00022670"/>
    </source>
</evidence>